<name>A0A0E9SWI7_ANGAN</name>
<protein>
    <submittedName>
        <fullName evidence="1">Uncharacterized protein</fullName>
    </submittedName>
</protein>
<accession>A0A0E9SWI7</accession>
<organism evidence="1">
    <name type="scientific">Anguilla anguilla</name>
    <name type="common">European freshwater eel</name>
    <name type="synonym">Muraena anguilla</name>
    <dbReference type="NCBI Taxonomy" id="7936"/>
    <lineage>
        <taxon>Eukaryota</taxon>
        <taxon>Metazoa</taxon>
        <taxon>Chordata</taxon>
        <taxon>Craniata</taxon>
        <taxon>Vertebrata</taxon>
        <taxon>Euteleostomi</taxon>
        <taxon>Actinopterygii</taxon>
        <taxon>Neopterygii</taxon>
        <taxon>Teleostei</taxon>
        <taxon>Anguilliformes</taxon>
        <taxon>Anguillidae</taxon>
        <taxon>Anguilla</taxon>
    </lineage>
</organism>
<sequence length="35" mass="4110">MVAYGVIYFLNRKTSAIIFVLLTECNYLFCKKTFV</sequence>
<evidence type="ECO:0000313" key="1">
    <source>
        <dbReference type="EMBL" id="JAH45020.1"/>
    </source>
</evidence>
<reference evidence="1" key="2">
    <citation type="journal article" date="2015" name="Fish Shellfish Immunol.">
        <title>Early steps in the European eel (Anguilla anguilla)-Vibrio vulnificus interaction in the gills: Role of the RtxA13 toxin.</title>
        <authorList>
            <person name="Callol A."/>
            <person name="Pajuelo D."/>
            <person name="Ebbesson L."/>
            <person name="Teles M."/>
            <person name="MacKenzie S."/>
            <person name="Amaro C."/>
        </authorList>
    </citation>
    <scope>NUCLEOTIDE SEQUENCE</scope>
</reference>
<dbReference type="AlphaFoldDB" id="A0A0E9SWI7"/>
<proteinExistence type="predicted"/>
<dbReference type="EMBL" id="GBXM01063557">
    <property type="protein sequence ID" value="JAH45020.1"/>
    <property type="molecule type" value="Transcribed_RNA"/>
</dbReference>
<reference evidence="1" key="1">
    <citation type="submission" date="2014-11" db="EMBL/GenBank/DDBJ databases">
        <authorList>
            <person name="Amaro Gonzalez C."/>
        </authorList>
    </citation>
    <scope>NUCLEOTIDE SEQUENCE</scope>
</reference>